<evidence type="ECO:0000313" key="2">
    <source>
        <dbReference type="Proteomes" id="UP000068382"/>
    </source>
</evidence>
<gene>
    <name evidence="1" type="ORF">TRIHO_42970</name>
</gene>
<proteinExistence type="predicted"/>
<organism evidence="1 2">
    <name type="scientific">Tritonibacter horizontis</name>
    <dbReference type="NCBI Taxonomy" id="1768241"/>
    <lineage>
        <taxon>Bacteria</taxon>
        <taxon>Pseudomonadati</taxon>
        <taxon>Pseudomonadota</taxon>
        <taxon>Alphaproteobacteria</taxon>
        <taxon>Rhodobacterales</taxon>
        <taxon>Paracoccaceae</taxon>
        <taxon>Tritonibacter</taxon>
    </lineage>
</organism>
<protein>
    <submittedName>
        <fullName evidence="1">Uncharacterized protein</fullName>
    </submittedName>
</protein>
<sequence length="178" mass="19358">MYHRAGAGRHGTTQSAAARAQIRHLGAVLGGFEKAQCLDVLIRQRQVKPVAVFCQRGEVEFLRLVRRHPAFARLTHAIALFGLGKDHCRAPLMRLSSGKGGIKLAEVMAAAFQPVDFLIRHMGDQRAGGRIGVKELGPVVITILGAKVLILTVHRFREPLEQGVVGIAGKKPVPFRPP</sequence>
<dbReference type="AlphaFoldDB" id="A0A132BRV9"/>
<dbReference type="EMBL" id="LPUY01000135">
    <property type="protein sequence ID" value="KUP90752.1"/>
    <property type="molecule type" value="Genomic_DNA"/>
</dbReference>
<dbReference type="Proteomes" id="UP000068382">
    <property type="component" value="Unassembled WGS sequence"/>
</dbReference>
<comment type="caution">
    <text evidence="1">The sequence shown here is derived from an EMBL/GenBank/DDBJ whole genome shotgun (WGS) entry which is preliminary data.</text>
</comment>
<accession>A0A132BRV9</accession>
<keyword evidence="2" id="KW-1185">Reference proteome</keyword>
<evidence type="ECO:0000313" key="1">
    <source>
        <dbReference type="EMBL" id="KUP90752.1"/>
    </source>
</evidence>
<reference evidence="1 2" key="1">
    <citation type="submission" date="2015-12" db="EMBL/GenBank/DDBJ databases">
        <title>Genome sequence of the marine Rhodobacteraceae strain O3.65, Candidatus Tritonibacter horizontis.</title>
        <authorList>
            <person name="Poehlein A."/>
            <person name="Giebel H.A."/>
            <person name="Voget S."/>
            <person name="Brinkhoff T."/>
        </authorList>
    </citation>
    <scope>NUCLEOTIDE SEQUENCE [LARGE SCALE GENOMIC DNA]</scope>
    <source>
        <strain evidence="1 2">O3.65</strain>
    </source>
</reference>
<name>A0A132BRV9_9RHOB</name>